<dbReference type="EMBL" id="QXML01000005">
    <property type="protein sequence ID" value="RIW14962.1"/>
    <property type="molecule type" value="Genomic_DNA"/>
</dbReference>
<evidence type="ECO:0000256" key="3">
    <source>
        <dbReference type="ARBA" id="ARBA00038493"/>
    </source>
</evidence>
<reference evidence="4 5" key="1">
    <citation type="submission" date="2018-09" db="EMBL/GenBank/DDBJ databases">
        <authorList>
            <person name="Wang X."/>
            <person name="Du Z."/>
        </authorList>
    </citation>
    <scope>NUCLEOTIDE SEQUENCE [LARGE SCALE GENOMIC DNA]</scope>
    <source>
        <strain evidence="4 5">N3</strain>
    </source>
</reference>
<dbReference type="OrthoDB" id="9792284at2"/>
<keyword evidence="1" id="KW-0346">Stress response</keyword>
<dbReference type="SUPFAM" id="SSF52317">
    <property type="entry name" value="Class I glutamine amidotransferase-like"/>
    <property type="match status" value="1"/>
</dbReference>
<evidence type="ECO:0000256" key="2">
    <source>
        <dbReference type="ARBA" id="ARBA00023239"/>
    </source>
</evidence>
<dbReference type="GO" id="GO:0016740">
    <property type="term" value="F:transferase activity"/>
    <property type="evidence" value="ECO:0007669"/>
    <property type="project" value="UniProtKB-KW"/>
</dbReference>
<dbReference type="InterPro" id="IPR029062">
    <property type="entry name" value="Class_I_gatase-like"/>
</dbReference>
<gene>
    <name evidence="4" type="ORF">D0X99_10915</name>
</gene>
<dbReference type="GO" id="GO:0019172">
    <property type="term" value="F:glyoxalase III activity"/>
    <property type="evidence" value="ECO:0007669"/>
    <property type="project" value="TreeGrafter"/>
</dbReference>
<sequence length="246" mass="27770">MSTFAQNGKVLFVLSEADTLLLKKGKKKRQTGVFLNEFYFAHKAISDAGFDIDYATPTGKKATIDQESIDDEYWKGNLELKPEAMDFWENNNEFSNPMPLEKALEKQDEYMALVIPGGQGLMVDLIYDSNTPALLKAFAEDKKAIGLICHAPALITTIPKNENPFVGYTVNSVSPFEEFYIEKFIMKGKPKNRKIAKQLKNLALEYENGGPGKGFARRDRNLVTSQNPYSSEEFNELFLKLLGEMK</sequence>
<dbReference type="Pfam" id="PF17124">
    <property type="entry name" value="ThiJ_like"/>
    <property type="match status" value="1"/>
</dbReference>
<dbReference type="InterPro" id="IPR050325">
    <property type="entry name" value="Prot/Nucl_acid_deglycase"/>
</dbReference>
<dbReference type="Gene3D" id="3.40.50.880">
    <property type="match status" value="1"/>
</dbReference>
<dbReference type="GO" id="GO:0019243">
    <property type="term" value="P:methylglyoxal catabolic process to D-lactate via S-lactoyl-glutathione"/>
    <property type="evidence" value="ECO:0007669"/>
    <property type="project" value="TreeGrafter"/>
</dbReference>
<dbReference type="AlphaFoldDB" id="A0A418PQS7"/>
<proteinExistence type="inferred from homology"/>
<evidence type="ECO:0000313" key="5">
    <source>
        <dbReference type="Proteomes" id="UP000283522"/>
    </source>
</evidence>
<organism evidence="4 5">
    <name type="scientific">Algoriphagus lacus</name>
    <dbReference type="NCBI Taxonomy" id="2056311"/>
    <lineage>
        <taxon>Bacteria</taxon>
        <taxon>Pseudomonadati</taxon>
        <taxon>Bacteroidota</taxon>
        <taxon>Cytophagia</taxon>
        <taxon>Cytophagales</taxon>
        <taxon>Cyclobacteriaceae</taxon>
        <taxon>Algoriphagus</taxon>
    </lineage>
</organism>
<dbReference type="InterPro" id="IPR032633">
    <property type="entry name" value="ThiJ-like"/>
</dbReference>
<keyword evidence="4" id="KW-0808">Transferase</keyword>
<name>A0A418PQS7_9BACT</name>
<dbReference type="PANTHER" id="PTHR48094:SF11">
    <property type="entry name" value="GLUTATHIONE-INDEPENDENT GLYOXALASE HSP31-RELATED"/>
    <property type="match status" value="1"/>
</dbReference>
<protein>
    <submittedName>
        <fullName evidence="4">Type 1 glutamine amidotransferase domain-containing protein</fullName>
    </submittedName>
</protein>
<evidence type="ECO:0000313" key="4">
    <source>
        <dbReference type="EMBL" id="RIW14962.1"/>
    </source>
</evidence>
<keyword evidence="4" id="KW-0315">Glutamine amidotransferase</keyword>
<dbReference type="Proteomes" id="UP000283522">
    <property type="component" value="Unassembled WGS sequence"/>
</dbReference>
<dbReference type="PANTHER" id="PTHR48094">
    <property type="entry name" value="PROTEIN/NUCLEIC ACID DEGLYCASE DJ-1-RELATED"/>
    <property type="match status" value="1"/>
</dbReference>
<evidence type="ECO:0000256" key="1">
    <source>
        <dbReference type="ARBA" id="ARBA00023016"/>
    </source>
</evidence>
<keyword evidence="2" id="KW-0456">Lyase</keyword>
<accession>A0A418PQS7</accession>
<dbReference type="GO" id="GO:0005737">
    <property type="term" value="C:cytoplasm"/>
    <property type="evidence" value="ECO:0007669"/>
    <property type="project" value="TreeGrafter"/>
</dbReference>
<keyword evidence="5" id="KW-1185">Reference proteome</keyword>
<comment type="similarity">
    <text evidence="3">Belongs to the peptidase C56 family. HSP31-like subfamily.</text>
</comment>
<comment type="caution">
    <text evidence="4">The sequence shown here is derived from an EMBL/GenBank/DDBJ whole genome shotgun (WGS) entry which is preliminary data.</text>
</comment>